<sequence>MAPPLMDKDGGGNVEGSDAKVIDDGGAKNDDGVTVDGEKERSRQHQIELPFNKWADVKAIKLVWNL</sequence>
<evidence type="ECO:0000256" key="1">
    <source>
        <dbReference type="SAM" id="MobiDB-lite"/>
    </source>
</evidence>
<dbReference type="EMBL" id="JASCZI010271869">
    <property type="protein sequence ID" value="MED6216121.1"/>
    <property type="molecule type" value="Genomic_DNA"/>
</dbReference>
<feature type="compositionally biased region" description="Basic and acidic residues" evidence="1">
    <location>
        <begin position="17"/>
        <end position="44"/>
    </location>
</feature>
<gene>
    <name evidence="2" type="ORF">PIB30_004607</name>
</gene>
<organism evidence="2 3">
    <name type="scientific">Stylosanthes scabra</name>
    <dbReference type="NCBI Taxonomy" id="79078"/>
    <lineage>
        <taxon>Eukaryota</taxon>
        <taxon>Viridiplantae</taxon>
        <taxon>Streptophyta</taxon>
        <taxon>Embryophyta</taxon>
        <taxon>Tracheophyta</taxon>
        <taxon>Spermatophyta</taxon>
        <taxon>Magnoliopsida</taxon>
        <taxon>eudicotyledons</taxon>
        <taxon>Gunneridae</taxon>
        <taxon>Pentapetalae</taxon>
        <taxon>rosids</taxon>
        <taxon>fabids</taxon>
        <taxon>Fabales</taxon>
        <taxon>Fabaceae</taxon>
        <taxon>Papilionoideae</taxon>
        <taxon>50 kb inversion clade</taxon>
        <taxon>dalbergioids sensu lato</taxon>
        <taxon>Dalbergieae</taxon>
        <taxon>Pterocarpus clade</taxon>
        <taxon>Stylosanthes</taxon>
    </lineage>
</organism>
<proteinExistence type="predicted"/>
<comment type="caution">
    <text evidence="2">The sequence shown here is derived from an EMBL/GenBank/DDBJ whole genome shotgun (WGS) entry which is preliminary data.</text>
</comment>
<feature type="region of interest" description="Disordered" evidence="1">
    <location>
        <begin position="1"/>
        <end position="44"/>
    </location>
</feature>
<evidence type="ECO:0000313" key="2">
    <source>
        <dbReference type="EMBL" id="MED6216121.1"/>
    </source>
</evidence>
<name>A0ABU6Z1I4_9FABA</name>
<feature type="compositionally biased region" description="Basic and acidic residues" evidence="1">
    <location>
        <begin position="1"/>
        <end position="10"/>
    </location>
</feature>
<protein>
    <submittedName>
        <fullName evidence="2">Uncharacterized protein</fullName>
    </submittedName>
</protein>
<dbReference type="Proteomes" id="UP001341840">
    <property type="component" value="Unassembled WGS sequence"/>
</dbReference>
<keyword evidence="3" id="KW-1185">Reference proteome</keyword>
<evidence type="ECO:0000313" key="3">
    <source>
        <dbReference type="Proteomes" id="UP001341840"/>
    </source>
</evidence>
<reference evidence="2 3" key="1">
    <citation type="journal article" date="2023" name="Plants (Basel)">
        <title>Bridging the Gap: Combining Genomics and Transcriptomics Approaches to Understand Stylosanthes scabra, an Orphan Legume from the Brazilian Caatinga.</title>
        <authorList>
            <person name="Ferreira-Neto J.R.C."/>
            <person name="da Silva M.D."/>
            <person name="Binneck E."/>
            <person name="de Melo N.F."/>
            <person name="da Silva R.H."/>
            <person name="de Melo A.L.T.M."/>
            <person name="Pandolfi V."/>
            <person name="Bustamante F.O."/>
            <person name="Brasileiro-Vidal A.C."/>
            <person name="Benko-Iseppon A.M."/>
        </authorList>
    </citation>
    <scope>NUCLEOTIDE SEQUENCE [LARGE SCALE GENOMIC DNA]</scope>
    <source>
        <tissue evidence="2">Leaves</tissue>
    </source>
</reference>
<accession>A0ABU6Z1I4</accession>